<keyword evidence="3" id="KW-0808">Transferase</keyword>
<dbReference type="SUPFAM" id="SSF53335">
    <property type="entry name" value="S-adenosyl-L-methionine-dependent methyltransferases"/>
    <property type="match status" value="1"/>
</dbReference>
<dbReference type="OrthoDB" id="9806213at2"/>
<comment type="catalytic activity">
    <reaction evidence="5">
        <text>a 2'-deoxyadenosine in DNA + S-adenosyl-L-methionine = an N(6)-methyl-2'-deoxyadenosine in DNA + S-adenosyl-L-homocysteine + H(+)</text>
        <dbReference type="Rhea" id="RHEA:15197"/>
        <dbReference type="Rhea" id="RHEA-COMP:12418"/>
        <dbReference type="Rhea" id="RHEA-COMP:12419"/>
        <dbReference type="ChEBI" id="CHEBI:15378"/>
        <dbReference type="ChEBI" id="CHEBI:57856"/>
        <dbReference type="ChEBI" id="CHEBI:59789"/>
        <dbReference type="ChEBI" id="CHEBI:90615"/>
        <dbReference type="ChEBI" id="CHEBI:90616"/>
        <dbReference type="EC" id="2.1.1.72"/>
    </reaction>
</comment>
<dbReference type="GO" id="GO:0006304">
    <property type="term" value="P:DNA modification"/>
    <property type="evidence" value="ECO:0007669"/>
    <property type="project" value="InterPro"/>
</dbReference>
<dbReference type="GO" id="GO:0009007">
    <property type="term" value="F:site-specific DNA-methyltransferase (adenine-specific) activity"/>
    <property type="evidence" value="ECO:0007669"/>
    <property type="project" value="UniProtKB-EC"/>
</dbReference>
<dbReference type="PANTHER" id="PTHR33841">
    <property type="entry name" value="DNA METHYLTRANSFERASE YEEA-RELATED"/>
    <property type="match status" value="1"/>
</dbReference>
<evidence type="ECO:0000256" key="5">
    <source>
        <dbReference type="ARBA" id="ARBA00047942"/>
    </source>
</evidence>
<dbReference type="EC" id="2.1.1.72" evidence="1"/>
<evidence type="ECO:0000259" key="7">
    <source>
        <dbReference type="Pfam" id="PF07669"/>
    </source>
</evidence>
<dbReference type="PROSITE" id="PS00092">
    <property type="entry name" value="N6_MTASE"/>
    <property type="match status" value="1"/>
</dbReference>
<dbReference type="Proteomes" id="UP000055590">
    <property type="component" value="Chromosome"/>
</dbReference>
<evidence type="ECO:0000313" key="8">
    <source>
        <dbReference type="EMBL" id="AKU90923.1"/>
    </source>
</evidence>
<feature type="compositionally biased region" description="Acidic residues" evidence="6">
    <location>
        <begin position="1309"/>
        <end position="1331"/>
    </location>
</feature>
<feature type="domain" description="Type II methyltransferase M.TaqI-like" evidence="7">
    <location>
        <begin position="377"/>
        <end position="637"/>
    </location>
</feature>
<dbReference type="GO" id="GO:0032259">
    <property type="term" value="P:methylation"/>
    <property type="evidence" value="ECO:0007669"/>
    <property type="project" value="UniProtKB-KW"/>
</dbReference>
<dbReference type="InterPro" id="IPR029063">
    <property type="entry name" value="SAM-dependent_MTases_sf"/>
</dbReference>
<evidence type="ECO:0000256" key="4">
    <source>
        <dbReference type="ARBA" id="ARBA00022691"/>
    </source>
</evidence>
<keyword evidence="4" id="KW-0949">S-adenosyl-L-methionine</keyword>
<dbReference type="PATRIC" id="fig|1391653.3.peg.1375"/>
<keyword evidence="9" id="KW-1185">Reference proteome</keyword>
<dbReference type="KEGG" id="vin:AKJ08_1310"/>
<dbReference type="PANTHER" id="PTHR33841:SF1">
    <property type="entry name" value="DNA METHYLTRANSFERASE A"/>
    <property type="match status" value="1"/>
</dbReference>
<protein>
    <recommendedName>
        <fullName evidence="1">site-specific DNA-methyltransferase (adenine-specific)</fullName>
        <ecNumber evidence="1">2.1.1.72</ecNumber>
    </recommendedName>
</protein>
<evidence type="ECO:0000256" key="1">
    <source>
        <dbReference type="ARBA" id="ARBA00011900"/>
    </source>
</evidence>
<dbReference type="InterPro" id="IPR050953">
    <property type="entry name" value="N4_N6_ade-DNA_methylase"/>
</dbReference>
<gene>
    <name evidence="8" type="ORF">AKJ08_1310</name>
</gene>
<dbReference type="NCBIfam" id="NF033455">
    <property type="entry name" value="BREX_6_MTaseX"/>
    <property type="match status" value="1"/>
</dbReference>
<dbReference type="Gene3D" id="3.40.50.150">
    <property type="entry name" value="Vaccinia Virus protein VP39"/>
    <property type="match status" value="1"/>
</dbReference>
<feature type="region of interest" description="Disordered" evidence="6">
    <location>
        <begin position="1282"/>
        <end position="1331"/>
    </location>
</feature>
<dbReference type="RefSeq" id="WP_050725310.1">
    <property type="nucleotide sequence ID" value="NZ_CP012332.1"/>
</dbReference>
<dbReference type="PRINTS" id="PR00507">
    <property type="entry name" value="N12N6MTFRASE"/>
</dbReference>
<evidence type="ECO:0000313" key="9">
    <source>
        <dbReference type="Proteomes" id="UP000055590"/>
    </source>
</evidence>
<dbReference type="REBASE" id="120868">
    <property type="entry name" value="Vin27710ORF1310P"/>
</dbReference>
<evidence type="ECO:0000256" key="6">
    <source>
        <dbReference type="SAM" id="MobiDB-lite"/>
    </source>
</evidence>
<dbReference type="InterPro" id="IPR011639">
    <property type="entry name" value="MethylTrfase_TaqI-like_dom"/>
</dbReference>
<keyword evidence="2" id="KW-0489">Methyltransferase</keyword>
<evidence type="ECO:0000256" key="2">
    <source>
        <dbReference type="ARBA" id="ARBA00022603"/>
    </source>
</evidence>
<dbReference type="EMBL" id="CP012332">
    <property type="protein sequence ID" value="AKU90923.1"/>
    <property type="molecule type" value="Genomic_DNA"/>
</dbReference>
<name>A0A0K1PBK7_9BACT</name>
<accession>A0A0K1PBK7</accession>
<sequence>MRHVPMEADTRPKLCKTIRELRERLHADLRDEAERSYRLSLPLAKAELSAEAKRRRERLESWLEEQIRALPGKKRAGDERERFLMQAVGEAAYTWLNRLVLLRHLEAMGLSKPGVVTGGWSSKAYREFRDFAPGLCADSTEGYSFLLGLVFDELALDLPGLFGEVGLTELFPLPASILRAVVEALDAKAIESVWRDDTLLGWVYQYWNDPERERLDAKISARGKIEPHEIASKTQMFTDRYMVEWLLQNSLGAMWLATCQKHGWRPDAENVLDELDRRRAEWRRKREAGEVAPDAPMPVAEGLEERWKYYVPQPIPADAVEKAPESVRALKLLDPACGSGHFLVIAFDLLAALYEEEARHRGESWSAAEIAASIVENNLHGIDIDPRAVQIAAAALHVKAQIHARGVMARRMNLVAPTLRLSSLPEDDPSLLQLLREVKADTGIPDALTRRILRALEGADHLGSLLRVDAEIDAAIRTYEGELRRKLPVQGDLLRGFAEKSRTIDPVEARASLLDKLDAFLERHAGGDDLGLRLDGEQLAAGIRFVRMVREGRYDLVVGNPPYQGTSKMKEAKYVASKYTRGKADLYAAFLERGLQLVREGGVSALLTMRNWMFIKQFAALREHLLETYDLRLLGDVDRGAFEEVPNEVLAATMSIFRRSPPAAEASVALQPTPLSDKSYDRGRTARKRAALLAQVGRLEFDVDRLAVIRESPVVYWWDKDFLNRYAVAPKFYHGSPAKSGMATQDNTRFLRRPWEVQLGSVFISRSSAPSISDQSKYVPYIKGAEGKKWFEPLDTLVYWKSFGLELRVWIERYRVRVPGQYIKNESMYFASGIAFTPVGNEFAARSHRYRSIFGAMGSSVFPSDIASALCMMNGAIGRAVLESLNPGLHFEVGDVNRLPAFPVESADAIIECLDKSFGTHEAARETSVEFAWPYSSNWHSAQAWAQAAVDRPAGTALPDFMPDFDPPEAAAFVSFEVGIATGRFDAEHGGWSDRPSPDALRYGILFLATASSLGGQDDLGQPPCTALLRAWTEHGSQVSADADLHRWLRESFFDYHRKLYENRPIYFPLSSARRNFVAFALIHRWGPETLPALLATHLLPERTRLEGQLDDLRAARTSADKRAANEAERRFSEIQKLHAELCDFIDKVRMCADQGPPPVDNNTKRREIDAPFEMDLDDGVMINAAALWPLLEPQWKDPRKWWKELANADGKKDYDWSHLAARYFPSRVDDKCRQDPSLAVAHKCFWRYHPARAHAWELRLQDEIGPDFRIDEPDAAEHRTRFLTERPEEAAEIEAKELKRRQRKATQGDDEPQQELDFEGEGDEEETDAA</sequence>
<dbReference type="GO" id="GO:0003676">
    <property type="term" value="F:nucleic acid binding"/>
    <property type="evidence" value="ECO:0007669"/>
    <property type="project" value="InterPro"/>
</dbReference>
<proteinExistence type="predicted"/>
<dbReference type="Pfam" id="PF07669">
    <property type="entry name" value="Eco57I"/>
    <property type="match status" value="1"/>
</dbReference>
<evidence type="ECO:0000256" key="3">
    <source>
        <dbReference type="ARBA" id="ARBA00022679"/>
    </source>
</evidence>
<dbReference type="STRING" id="1391653.AKJ08_1310"/>
<dbReference type="InterPro" id="IPR002052">
    <property type="entry name" value="DNA_methylase_N6_adenine_CS"/>
</dbReference>
<organism evidence="8 9">
    <name type="scientific">Vulgatibacter incomptus</name>
    <dbReference type="NCBI Taxonomy" id="1391653"/>
    <lineage>
        <taxon>Bacteria</taxon>
        <taxon>Pseudomonadati</taxon>
        <taxon>Myxococcota</taxon>
        <taxon>Myxococcia</taxon>
        <taxon>Myxococcales</taxon>
        <taxon>Cystobacterineae</taxon>
        <taxon>Vulgatibacteraceae</taxon>
        <taxon>Vulgatibacter</taxon>
    </lineage>
</organism>
<feature type="compositionally biased region" description="Basic and acidic residues" evidence="6">
    <location>
        <begin position="1282"/>
        <end position="1298"/>
    </location>
</feature>
<reference evidence="8 9" key="1">
    <citation type="submission" date="2015-08" db="EMBL/GenBank/DDBJ databases">
        <authorList>
            <person name="Babu N.S."/>
            <person name="Beckwith C.J."/>
            <person name="Beseler K.G."/>
            <person name="Brison A."/>
            <person name="Carone J.V."/>
            <person name="Caskin T.P."/>
            <person name="Diamond M."/>
            <person name="Durham M.E."/>
            <person name="Foxe J.M."/>
            <person name="Go M."/>
            <person name="Henderson B.A."/>
            <person name="Jones I.B."/>
            <person name="McGettigan J.A."/>
            <person name="Micheletti S.J."/>
            <person name="Nasrallah M.E."/>
            <person name="Ortiz D."/>
            <person name="Piller C.R."/>
            <person name="Privatt S.R."/>
            <person name="Schneider S.L."/>
            <person name="Sharp S."/>
            <person name="Smith T.C."/>
            <person name="Stanton J.D."/>
            <person name="Ullery H.E."/>
            <person name="Wilson R.J."/>
            <person name="Serrano M.G."/>
            <person name="Buck G."/>
            <person name="Lee V."/>
            <person name="Wang Y."/>
            <person name="Carvalho R."/>
            <person name="Voegtly L."/>
            <person name="Shi R."/>
            <person name="Duckworth R."/>
            <person name="Johnson A."/>
            <person name="Loviza R."/>
            <person name="Walstead R."/>
            <person name="Shah Z."/>
            <person name="Kiflezghi M."/>
            <person name="Wade K."/>
            <person name="Ball S.L."/>
            <person name="Bradley K.W."/>
            <person name="Asai D.J."/>
            <person name="Bowman C.A."/>
            <person name="Russell D.A."/>
            <person name="Pope W.H."/>
            <person name="Jacobs-Sera D."/>
            <person name="Hendrix R.W."/>
            <person name="Hatfull G.F."/>
        </authorList>
    </citation>
    <scope>NUCLEOTIDE SEQUENCE [LARGE SCALE GENOMIC DNA]</scope>
    <source>
        <strain evidence="8 9">DSM 27710</strain>
    </source>
</reference>